<sequence>MKSTLSLAVAAAGVQQVAATFGGAGIGLGVGASFNFDLGVFSGAKTFPCPANIINKCTPRQEQGWDFGDLLEGSFDAYLGFNFGGGWTCENNLGKRGEIQGRTFGPGKVISGTCEQESNVGLDIGVGAQAGVDVFSIGSFDLSTEFDARLEFHYDMPDGSVCKHTSDCARGGSTIINTQCGGAKKVRIVYPKQIQKGLTFKKKCKISCHKIKWHCGKPKPTTSLVTIPGTSTQVTETIPNTILTTTTKPVQETTSTAPGTTTKPGQETSSNTKPVQETTSTAPGVSTSVQQTTTIPGQQTTSTAPGVSTSVQQTTTVPGQQTTSTAPGVSTSVQQTTTIPGQQTTPATTVGSQTTTFVTTYSTTSTVFTTSTKTITSCGPTVTECPGKTGTHIVTVTVPVSTTICPVTETRTGNVPPTIVLPPKSETQSNAKPTGEQPTGEKPNPTGQQPTGEQPKPTGVAPPCPPVVPRCLNTFLELKSKCKDNKDAGCYCPNKEFVDTIFNCIYAHGENDNIISEAISFFQGICGAYIPQNPGIATGAHTITEIITVTGTPRITSVPYTTVVYATTIVEKSTTKTVSAEVTIPNIAMPAPTGGSGPQPTQAPPAGTETGPAGVIVTPPAVTGTGGVIPPAPTGNVPVTAGAGRVGAGMLIAVVAFVAAL</sequence>
<evidence type="ECO:0000259" key="11">
    <source>
        <dbReference type="Pfam" id="PF05730"/>
    </source>
</evidence>
<keyword evidence="7" id="KW-1015">Disulfide bond</keyword>
<evidence type="ECO:0000256" key="6">
    <source>
        <dbReference type="ARBA" id="ARBA00022729"/>
    </source>
</evidence>
<dbReference type="InterPro" id="IPR008427">
    <property type="entry name" value="Extracellular_membr_CFEM_dom"/>
</dbReference>
<feature type="domain" description="CFEM" evidence="11">
    <location>
        <begin position="464"/>
        <end position="526"/>
    </location>
</feature>
<keyword evidence="4" id="KW-0964">Secreted</keyword>
<feature type="region of interest" description="Disordered" evidence="9">
    <location>
        <begin position="590"/>
        <end position="613"/>
    </location>
</feature>
<comment type="subcellular location">
    <subcellularLocation>
        <location evidence="1">Membrane</location>
        <topology evidence="1">Lipid-anchor</topology>
        <topology evidence="1">GPI-anchor</topology>
    </subcellularLocation>
    <subcellularLocation>
        <location evidence="2">Secreted</location>
    </subcellularLocation>
</comment>
<evidence type="ECO:0000313" key="12">
    <source>
        <dbReference type="EMBL" id="KAK2590986.1"/>
    </source>
</evidence>
<dbReference type="Pfam" id="PF05730">
    <property type="entry name" value="CFEM"/>
    <property type="match status" value="1"/>
</dbReference>
<evidence type="ECO:0000256" key="5">
    <source>
        <dbReference type="ARBA" id="ARBA00022622"/>
    </source>
</evidence>
<keyword evidence="5" id="KW-0336">GPI-anchor</keyword>
<proteinExistence type="inferred from homology"/>
<evidence type="ECO:0000256" key="9">
    <source>
        <dbReference type="SAM" id="MobiDB-lite"/>
    </source>
</evidence>
<keyword evidence="8" id="KW-0449">Lipoprotein</keyword>
<evidence type="ECO:0000256" key="2">
    <source>
        <dbReference type="ARBA" id="ARBA00004613"/>
    </source>
</evidence>
<evidence type="ECO:0000256" key="8">
    <source>
        <dbReference type="ARBA" id="ARBA00023288"/>
    </source>
</evidence>
<dbReference type="Proteomes" id="UP001251528">
    <property type="component" value="Unassembled WGS sequence"/>
</dbReference>
<feature type="region of interest" description="Disordered" evidence="9">
    <location>
        <begin position="244"/>
        <end position="331"/>
    </location>
</feature>
<dbReference type="AlphaFoldDB" id="A0AAJ0CDK0"/>
<evidence type="ECO:0000256" key="7">
    <source>
        <dbReference type="ARBA" id="ARBA00023157"/>
    </source>
</evidence>
<feature type="compositionally biased region" description="Polar residues" evidence="9">
    <location>
        <begin position="263"/>
        <end position="289"/>
    </location>
</feature>
<comment type="caution">
    <text evidence="12">The sequence shown here is derived from an EMBL/GenBank/DDBJ whole genome shotgun (WGS) entry which is preliminary data.</text>
</comment>
<feature type="region of interest" description="Disordered" evidence="9">
    <location>
        <begin position="409"/>
        <end position="463"/>
    </location>
</feature>
<gene>
    <name evidence="12" type="ORF">QQS21_011322</name>
</gene>
<reference evidence="12" key="1">
    <citation type="submission" date="2023-06" db="EMBL/GenBank/DDBJ databases">
        <title>Conoideocrella luteorostrata (Hypocreales: Clavicipitaceae), a potential biocontrol fungus for elongate hemlock scale in United States Christmas tree production areas.</title>
        <authorList>
            <person name="Barrett H."/>
            <person name="Lovett B."/>
            <person name="Macias A.M."/>
            <person name="Stajich J.E."/>
            <person name="Kasson M.T."/>
        </authorList>
    </citation>
    <scope>NUCLEOTIDE SEQUENCE</scope>
    <source>
        <strain evidence="12">ARSEF 14590</strain>
    </source>
</reference>
<dbReference type="GO" id="GO:0005576">
    <property type="term" value="C:extracellular region"/>
    <property type="evidence" value="ECO:0007669"/>
    <property type="project" value="UniProtKB-SubCell"/>
</dbReference>
<name>A0AAJ0CDK0_9HYPO</name>
<keyword evidence="5" id="KW-0325">Glycoprotein</keyword>
<feature type="compositionally biased region" description="Low complexity" evidence="9">
    <location>
        <begin position="290"/>
        <end position="325"/>
    </location>
</feature>
<feature type="compositionally biased region" description="Low complexity" evidence="9">
    <location>
        <begin position="244"/>
        <end position="262"/>
    </location>
</feature>
<organism evidence="12 13">
    <name type="scientific">Conoideocrella luteorostrata</name>
    <dbReference type="NCBI Taxonomy" id="1105319"/>
    <lineage>
        <taxon>Eukaryota</taxon>
        <taxon>Fungi</taxon>
        <taxon>Dikarya</taxon>
        <taxon>Ascomycota</taxon>
        <taxon>Pezizomycotina</taxon>
        <taxon>Sordariomycetes</taxon>
        <taxon>Hypocreomycetidae</taxon>
        <taxon>Hypocreales</taxon>
        <taxon>Clavicipitaceae</taxon>
        <taxon>Conoideocrella</taxon>
    </lineage>
</organism>
<accession>A0AAJ0CDK0</accession>
<protein>
    <recommendedName>
        <fullName evidence="11">CFEM domain-containing protein</fullName>
    </recommendedName>
</protein>
<evidence type="ECO:0000313" key="13">
    <source>
        <dbReference type="Proteomes" id="UP001251528"/>
    </source>
</evidence>
<feature type="signal peptide" evidence="10">
    <location>
        <begin position="1"/>
        <end position="19"/>
    </location>
</feature>
<keyword evidence="6 10" id="KW-0732">Signal</keyword>
<evidence type="ECO:0000256" key="10">
    <source>
        <dbReference type="SAM" id="SignalP"/>
    </source>
</evidence>
<dbReference type="EMBL" id="JASWJB010000375">
    <property type="protein sequence ID" value="KAK2590986.1"/>
    <property type="molecule type" value="Genomic_DNA"/>
</dbReference>
<evidence type="ECO:0000256" key="1">
    <source>
        <dbReference type="ARBA" id="ARBA00004589"/>
    </source>
</evidence>
<evidence type="ECO:0000256" key="3">
    <source>
        <dbReference type="ARBA" id="ARBA00010031"/>
    </source>
</evidence>
<comment type="similarity">
    <text evidence="3">Belongs to the RBT5 family.</text>
</comment>
<keyword evidence="5" id="KW-0472">Membrane</keyword>
<feature type="chain" id="PRO_5042510495" description="CFEM domain-containing protein" evidence="10">
    <location>
        <begin position="20"/>
        <end position="661"/>
    </location>
</feature>
<evidence type="ECO:0000256" key="4">
    <source>
        <dbReference type="ARBA" id="ARBA00022525"/>
    </source>
</evidence>
<dbReference type="GO" id="GO:0098552">
    <property type="term" value="C:side of membrane"/>
    <property type="evidence" value="ECO:0007669"/>
    <property type="project" value="UniProtKB-KW"/>
</dbReference>
<keyword evidence="13" id="KW-1185">Reference proteome</keyword>